<dbReference type="EMBL" id="GBRH01244457">
    <property type="protein sequence ID" value="JAD53438.1"/>
    <property type="molecule type" value="Transcribed_RNA"/>
</dbReference>
<name>A0A0A9AU71_ARUDO</name>
<protein>
    <submittedName>
        <fullName evidence="1">Uncharacterized protein</fullName>
    </submittedName>
</protein>
<dbReference type="AlphaFoldDB" id="A0A0A9AU71"/>
<sequence length="25" mass="2911">MLQSSNDDPESVNFSKIYYTISERS</sequence>
<reference evidence="1" key="2">
    <citation type="journal article" date="2015" name="Data Brief">
        <title>Shoot transcriptome of the giant reed, Arundo donax.</title>
        <authorList>
            <person name="Barrero R.A."/>
            <person name="Guerrero F.D."/>
            <person name="Moolhuijzen P."/>
            <person name="Goolsby J.A."/>
            <person name="Tidwell J."/>
            <person name="Bellgard S.E."/>
            <person name="Bellgard M.I."/>
        </authorList>
    </citation>
    <scope>NUCLEOTIDE SEQUENCE</scope>
    <source>
        <tissue evidence="1">Shoot tissue taken approximately 20 cm above the soil surface</tissue>
    </source>
</reference>
<evidence type="ECO:0000313" key="1">
    <source>
        <dbReference type="EMBL" id="JAD53438.1"/>
    </source>
</evidence>
<reference evidence="1" key="1">
    <citation type="submission" date="2014-09" db="EMBL/GenBank/DDBJ databases">
        <authorList>
            <person name="Magalhaes I.L.F."/>
            <person name="Oliveira U."/>
            <person name="Santos F.R."/>
            <person name="Vidigal T.H.D.A."/>
            <person name="Brescovit A.D."/>
            <person name="Santos A.J."/>
        </authorList>
    </citation>
    <scope>NUCLEOTIDE SEQUENCE</scope>
    <source>
        <tissue evidence="1">Shoot tissue taken approximately 20 cm above the soil surface</tissue>
    </source>
</reference>
<accession>A0A0A9AU71</accession>
<organism evidence="1">
    <name type="scientific">Arundo donax</name>
    <name type="common">Giant reed</name>
    <name type="synonym">Donax arundinaceus</name>
    <dbReference type="NCBI Taxonomy" id="35708"/>
    <lineage>
        <taxon>Eukaryota</taxon>
        <taxon>Viridiplantae</taxon>
        <taxon>Streptophyta</taxon>
        <taxon>Embryophyta</taxon>
        <taxon>Tracheophyta</taxon>
        <taxon>Spermatophyta</taxon>
        <taxon>Magnoliopsida</taxon>
        <taxon>Liliopsida</taxon>
        <taxon>Poales</taxon>
        <taxon>Poaceae</taxon>
        <taxon>PACMAD clade</taxon>
        <taxon>Arundinoideae</taxon>
        <taxon>Arundineae</taxon>
        <taxon>Arundo</taxon>
    </lineage>
</organism>
<proteinExistence type="predicted"/>